<organism evidence="2 3">
    <name type="scientific">Armillaria luteobubalina</name>
    <dbReference type="NCBI Taxonomy" id="153913"/>
    <lineage>
        <taxon>Eukaryota</taxon>
        <taxon>Fungi</taxon>
        <taxon>Dikarya</taxon>
        <taxon>Basidiomycota</taxon>
        <taxon>Agaricomycotina</taxon>
        <taxon>Agaricomycetes</taxon>
        <taxon>Agaricomycetidae</taxon>
        <taxon>Agaricales</taxon>
        <taxon>Marasmiineae</taxon>
        <taxon>Physalacriaceae</taxon>
        <taxon>Armillaria</taxon>
    </lineage>
</organism>
<feature type="compositionally biased region" description="Polar residues" evidence="1">
    <location>
        <begin position="27"/>
        <end position="43"/>
    </location>
</feature>
<sequence>MAPAATPSPSPPPLYSIFAEPDDDTSAVPSNGRTPLNPQIAQGPSECSSISKVMVGLLLLIAFVWDCVHDFSDTHRTDVQERNLRDRESAVARREQIIQAKEDAMREDEERRKRARLTCYEKRVYHAKLINIPYEEDGQSWCMKTAIDIHGITYDHPEFCTKERQDGAVSIVGHWTVASNEPSWKTWWGNYEKKARLLHITQNGTPCHCNRYLTCQMTLKDSALKHMFNHQPPWDNWAEMCFSTPLEFAGKSFAHSDACDHKGILRVCNAADAWGSDATSAPLITWFGSVVLGQVIVAIGTNLIFAPYESIGVDKQAYCAGFPYLDYHWPGDNTIEQSEG</sequence>
<comment type="caution">
    <text evidence="2">The sequence shown here is derived from an EMBL/GenBank/DDBJ whole genome shotgun (WGS) entry which is preliminary data.</text>
</comment>
<name>A0AA39Q7P5_9AGAR</name>
<protein>
    <submittedName>
        <fullName evidence="2">Uncharacterized protein</fullName>
    </submittedName>
</protein>
<evidence type="ECO:0000256" key="1">
    <source>
        <dbReference type="SAM" id="MobiDB-lite"/>
    </source>
</evidence>
<proteinExistence type="predicted"/>
<dbReference type="AlphaFoldDB" id="A0AA39Q7P5"/>
<accession>A0AA39Q7P5</accession>
<keyword evidence="3" id="KW-1185">Reference proteome</keyword>
<dbReference type="Proteomes" id="UP001175228">
    <property type="component" value="Unassembled WGS sequence"/>
</dbReference>
<reference evidence="2" key="1">
    <citation type="submission" date="2023-06" db="EMBL/GenBank/DDBJ databases">
        <authorList>
            <consortium name="Lawrence Berkeley National Laboratory"/>
            <person name="Ahrendt S."/>
            <person name="Sahu N."/>
            <person name="Indic B."/>
            <person name="Wong-Bajracharya J."/>
            <person name="Merenyi Z."/>
            <person name="Ke H.-M."/>
            <person name="Monk M."/>
            <person name="Kocsube S."/>
            <person name="Drula E."/>
            <person name="Lipzen A."/>
            <person name="Balint B."/>
            <person name="Henrissat B."/>
            <person name="Andreopoulos B."/>
            <person name="Martin F.M."/>
            <person name="Harder C.B."/>
            <person name="Rigling D."/>
            <person name="Ford K.L."/>
            <person name="Foster G.D."/>
            <person name="Pangilinan J."/>
            <person name="Papanicolaou A."/>
            <person name="Barry K."/>
            <person name="LaButti K."/>
            <person name="Viragh M."/>
            <person name="Koriabine M."/>
            <person name="Yan M."/>
            <person name="Riley R."/>
            <person name="Champramary S."/>
            <person name="Plett K.L."/>
            <person name="Tsai I.J."/>
            <person name="Slot J."/>
            <person name="Sipos G."/>
            <person name="Plett J."/>
            <person name="Nagy L.G."/>
            <person name="Grigoriev I.V."/>
        </authorList>
    </citation>
    <scope>NUCLEOTIDE SEQUENCE</scope>
    <source>
        <strain evidence="2">HWK02</strain>
    </source>
</reference>
<feature type="compositionally biased region" description="Pro residues" evidence="1">
    <location>
        <begin position="1"/>
        <end position="14"/>
    </location>
</feature>
<evidence type="ECO:0000313" key="3">
    <source>
        <dbReference type="Proteomes" id="UP001175228"/>
    </source>
</evidence>
<gene>
    <name evidence="2" type="ORF">EDD18DRAFT_1104904</name>
</gene>
<dbReference type="EMBL" id="JAUEPU010000013">
    <property type="protein sequence ID" value="KAK0497521.1"/>
    <property type="molecule type" value="Genomic_DNA"/>
</dbReference>
<feature type="region of interest" description="Disordered" evidence="1">
    <location>
        <begin position="1"/>
        <end position="43"/>
    </location>
</feature>
<evidence type="ECO:0000313" key="2">
    <source>
        <dbReference type="EMBL" id="KAK0497521.1"/>
    </source>
</evidence>